<evidence type="ECO:0000256" key="5">
    <source>
        <dbReference type="ARBA" id="ARBA00022729"/>
    </source>
</evidence>
<organism evidence="11 12">
    <name type="scientific">Bos indicus x Bos taurus</name>
    <name type="common">Hybrid cattle</name>
    <dbReference type="NCBI Taxonomy" id="30522"/>
    <lineage>
        <taxon>Eukaryota</taxon>
        <taxon>Metazoa</taxon>
        <taxon>Chordata</taxon>
        <taxon>Craniata</taxon>
        <taxon>Vertebrata</taxon>
        <taxon>Euteleostomi</taxon>
        <taxon>Mammalia</taxon>
        <taxon>Eutheria</taxon>
        <taxon>Laurasiatheria</taxon>
        <taxon>Artiodactyla</taxon>
        <taxon>Ruminantia</taxon>
        <taxon>Pecora</taxon>
        <taxon>Bovidae</taxon>
        <taxon>Bovinae</taxon>
        <taxon>Bos</taxon>
    </lineage>
</organism>
<evidence type="ECO:0000256" key="4">
    <source>
        <dbReference type="ARBA" id="ARBA00022695"/>
    </source>
</evidence>
<dbReference type="GO" id="GO:0003950">
    <property type="term" value="F:NAD+ poly-ADP-ribosyltransferase activity"/>
    <property type="evidence" value="ECO:0007669"/>
    <property type="project" value="TreeGrafter"/>
</dbReference>
<comment type="catalytic activity">
    <reaction evidence="9 10">
        <text>L-arginyl-[protein] + NAD(+) = N(omega)-(ADP-D-ribosyl)-L-arginyl-[protein] + nicotinamide + H(+)</text>
        <dbReference type="Rhea" id="RHEA:19149"/>
        <dbReference type="Rhea" id="RHEA-COMP:10532"/>
        <dbReference type="Rhea" id="RHEA-COMP:15087"/>
        <dbReference type="ChEBI" id="CHEBI:15378"/>
        <dbReference type="ChEBI" id="CHEBI:17154"/>
        <dbReference type="ChEBI" id="CHEBI:29965"/>
        <dbReference type="ChEBI" id="CHEBI:57540"/>
        <dbReference type="ChEBI" id="CHEBI:142554"/>
        <dbReference type="EC" id="2.4.2.31"/>
    </reaction>
</comment>
<dbReference type="FunFam" id="3.90.176.10:FF:000001">
    <property type="entry name" value="NAD(P)(+)--arginine ADP-ribosyltransferase"/>
    <property type="match status" value="1"/>
</dbReference>
<reference evidence="11" key="3">
    <citation type="submission" date="2025-09" db="UniProtKB">
        <authorList>
            <consortium name="Ensembl"/>
        </authorList>
    </citation>
    <scope>IDENTIFICATION</scope>
</reference>
<dbReference type="GO" id="GO:0016779">
    <property type="term" value="F:nucleotidyltransferase activity"/>
    <property type="evidence" value="ECO:0007669"/>
    <property type="project" value="UniProtKB-KW"/>
</dbReference>
<name>A0A4W2CJL7_BOBOX</name>
<evidence type="ECO:0000256" key="9">
    <source>
        <dbReference type="ARBA" id="ARBA00047597"/>
    </source>
</evidence>
<keyword evidence="6 10" id="KW-0521">NADP</keyword>
<dbReference type="PANTHER" id="PTHR10339:SF2">
    <property type="entry name" value="ECTO-ADP-RIBOSYLTRANSFERASE 5"/>
    <property type="match status" value="1"/>
</dbReference>
<dbReference type="Proteomes" id="UP000314981">
    <property type="component" value="Chromosome 15"/>
</dbReference>
<proteinExistence type="inferred from homology"/>
<dbReference type="EC" id="2.4.2.31" evidence="10"/>
<accession>A0A4W2CJL7</accession>
<reference evidence="11 12" key="1">
    <citation type="submission" date="2018-11" db="EMBL/GenBank/DDBJ databases">
        <title>Haplotype-resolved cattle genomes.</title>
        <authorList>
            <person name="Low W.Y."/>
            <person name="Tearle R."/>
            <person name="Bickhart D.M."/>
            <person name="Rosen B.D."/>
            <person name="Koren S."/>
            <person name="Rhie A."/>
            <person name="Hiendleder S."/>
            <person name="Phillippy A.M."/>
            <person name="Smith T.P.L."/>
            <person name="Williams J.L."/>
        </authorList>
    </citation>
    <scope>NUCLEOTIDE SEQUENCE [LARGE SCALE GENOMIC DNA]</scope>
</reference>
<dbReference type="Ensembl" id="ENSBIXT00000021967.1">
    <property type="protein sequence ID" value="ENSBIXP00000012122.1"/>
    <property type="gene ID" value="ENSBIXG00000017219.1"/>
</dbReference>
<keyword evidence="5" id="KW-0732">Signal</keyword>
<dbReference type="AlphaFoldDB" id="A0A4W2CJL7"/>
<dbReference type="PRINTS" id="PR00970">
    <property type="entry name" value="RIBTRNSFRASE"/>
</dbReference>
<keyword evidence="12" id="KW-1185">Reference proteome</keyword>
<dbReference type="InterPro" id="IPR050999">
    <property type="entry name" value="ADP-ribosyltransferase_ARG"/>
</dbReference>
<evidence type="ECO:0000256" key="2">
    <source>
        <dbReference type="ARBA" id="ARBA00022676"/>
    </source>
</evidence>
<dbReference type="InterPro" id="IPR000768">
    <property type="entry name" value="ART"/>
</dbReference>
<evidence type="ECO:0000313" key="11">
    <source>
        <dbReference type="Ensembl" id="ENSBIXP00000012122.1"/>
    </source>
</evidence>
<evidence type="ECO:0000256" key="10">
    <source>
        <dbReference type="RuleBase" id="RU361228"/>
    </source>
</evidence>
<dbReference type="Gene3D" id="3.90.176.10">
    <property type="entry name" value="Toxin ADP-ribosyltransferase, Chain A, domain 1"/>
    <property type="match status" value="1"/>
</dbReference>
<evidence type="ECO:0000256" key="6">
    <source>
        <dbReference type="ARBA" id="ARBA00022857"/>
    </source>
</evidence>
<keyword evidence="8" id="KW-1015">Disulfide bond</keyword>
<evidence type="ECO:0000256" key="7">
    <source>
        <dbReference type="ARBA" id="ARBA00023027"/>
    </source>
</evidence>
<evidence type="ECO:0000256" key="3">
    <source>
        <dbReference type="ARBA" id="ARBA00022679"/>
    </source>
</evidence>
<keyword evidence="3 10" id="KW-0808">Transferase</keyword>
<dbReference type="STRING" id="30522.A0A4W2CJL7"/>
<comment type="similarity">
    <text evidence="1 10">Belongs to the Arg-specific ADP-ribosyltransferase family.</text>
</comment>
<dbReference type="GO" id="GO:0106274">
    <property type="term" value="F:NAD+-protein-arginine ADP-ribosyltransferase activity"/>
    <property type="evidence" value="ECO:0007669"/>
    <property type="project" value="UniProtKB-EC"/>
</dbReference>
<dbReference type="PANTHER" id="PTHR10339">
    <property type="entry name" value="ADP-RIBOSYLTRANSFERASE"/>
    <property type="match status" value="1"/>
</dbReference>
<keyword evidence="2 10" id="KW-0328">Glycosyltransferase</keyword>
<protein>
    <recommendedName>
        <fullName evidence="10">NAD(P)(+)--arginine ADP-ribosyltransferase</fullName>
        <ecNumber evidence="10">2.4.2.31</ecNumber>
    </recommendedName>
    <alternativeName>
        <fullName evidence="10">Mono(ADP-ribosyl)transferase</fullName>
    </alternativeName>
</protein>
<keyword evidence="4" id="KW-0548">Nucleotidyltransferase</keyword>
<dbReference type="SUPFAM" id="SSF56399">
    <property type="entry name" value="ADP-ribosylation"/>
    <property type="match status" value="1"/>
</dbReference>
<evidence type="ECO:0000256" key="8">
    <source>
        <dbReference type="ARBA" id="ARBA00023157"/>
    </source>
</evidence>
<dbReference type="PROSITE" id="PS51996">
    <property type="entry name" value="TR_MART"/>
    <property type="match status" value="1"/>
</dbReference>
<dbReference type="Pfam" id="PF01129">
    <property type="entry name" value="ART"/>
    <property type="match status" value="1"/>
</dbReference>
<sequence>MEEVAVHLLQREMVHHTWLWDAWETARKYWEQKSPGLSPPPGFKTEHGIAIVLYTNSSNTLHQKLNEAVQTGGGSWESYMNQFHFKALHFYLTRALQLLQGSGVCSREPGQMVFRGVRTIRFEPKRLWDSIRFGQFASSSLNEAVARSFGNTTFFSLRTCFGAPIQDLSVFPEQREVLIPPHEVFVVTDFFQNETHSLVTLSSTNHICSHFNCAYLGGRKRPRCESVPSESPSCPSFPCFDSPGPADHSLPFLLSLAGGQADSLSKGAFSLLSWQTLLLASWGFWLLETRI</sequence>
<keyword evidence="7 10" id="KW-0520">NAD</keyword>
<reference evidence="11" key="2">
    <citation type="submission" date="2025-08" db="UniProtKB">
        <authorList>
            <consortium name="Ensembl"/>
        </authorList>
    </citation>
    <scope>IDENTIFICATION</scope>
</reference>
<evidence type="ECO:0000256" key="1">
    <source>
        <dbReference type="ARBA" id="ARBA00009558"/>
    </source>
</evidence>
<dbReference type="PROSITE" id="PS01291">
    <property type="entry name" value="ART"/>
    <property type="match status" value="1"/>
</dbReference>
<evidence type="ECO:0000313" key="12">
    <source>
        <dbReference type="Proteomes" id="UP000314981"/>
    </source>
</evidence>